<dbReference type="Proteomes" id="UP001385892">
    <property type="component" value="Unassembled WGS sequence"/>
</dbReference>
<evidence type="ECO:0008006" key="3">
    <source>
        <dbReference type="Google" id="ProtNLM"/>
    </source>
</evidence>
<gene>
    <name evidence="1" type="ORF">WKW82_37735</name>
</gene>
<name>A0ABU8WYC2_9BURK</name>
<sequence>MQASTIKTARGRNPLKASQAVRAEFRRRGKRPGNLTYFYGPKVDRDWVLRSSLEFAATLDAEASQDVTWYSCDPDSIWCELSAGGYKGSKPDMIQQRRAASRTLVDVSYEHDATHGGRAQQRRLRESQASALGYVWTCYTEEDAMRKQVLLMNWLAINPVLQQFRRLDVGALQTEISGLISVRQGTTVAEVYAAFKLQRAHVFVALMRAHQRRLLTVEITRKPFGLATTVVPWSGP</sequence>
<proteinExistence type="predicted"/>
<reference evidence="1 2" key="1">
    <citation type="submission" date="2024-03" db="EMBL/GenBank/DDBJ databases">
        <title>Novel species of the genus Variovorax.</title>
        <authorList>
            <person name="Liu Q."/>
            <person name="Xin Y.-H."/>
        </authorList>
    </citation>
    <scope>NUCLEOTIDE SEQUENCE [LARGE SCALE GENOMIC DNA]</scope>
    <source>
        <strain evidence="1 2">KACC 18900</strain>
    </source>
</reference>
<evidence type="ECO:0000313" key="2">
    <source>
        <dbReference type="Proteomes" id="UP001385892"/>
    </source>
</evidence>
<accession>A0ABU8WYC2</accession>
<dbReference type="EMBL" id="JBBKZT010000040">
    <property type="protein sequence ID" value="MEJ8852414.1"/>
    <property type="molecule type" value="Genomic_DNA"/>
</dbReference>
<protein>
    <recommendedName>
        <fullName evidence="3">TnsA endonuclease N-terminal domain-containing protein</fullName>
    </recommendedName>
</protein>
<dbReference type="RefSeq" id="WP_340348362.1">
    <property type="nucleotide sequence ID" value="NZ_JBBKZT010000040.1"/>
</dbReference>
<evidence type="ECO:0000313" key="1">
    <source>
        <dbReference type="EMBL" id="MEJ8852414.1"/>
    </source>
</evidence>
<comment type="caution">
    <text evidence="1">The sequence shown here is derived from an EMBL/GenBank/DDBJ whole genome shotgun (WGS) entry which is preliminary data.</text>
</comment>
<organism evidence="1 2">
    <name type="scientific">Variovorax rhizosphaerae</name>
    <dbReference type="NCBI Taxonomy" id="1836200"/>
    <lineage>
        <taxon>Bacteria</taxon>
        <taxon>Pseudomonadati</taxon>
        <taxon>Pseudomonadota</taxon>
        <taxon>Betaproteobacteria</taxon>
        <taxon>Burkholderiales</taxon>
        <taxon>Comamonadaceae</taxon>
        <taxon>Variovorax</taxon>
    </lineage>
</organism>
<keyword evidence="2" id="KW-1185">Reference proteome</keyword>